<dbReference type="AlphaFoldDB" id="A0A395UUQ8"/>
<organism evidence="1 2">
    <name type="scientific">Agathobacter rectalis</name>
    <dbReference type="NCBI Taxonomy" id="39491"/>
    <lineage>
        <taxon>Bacteria</taxon>
        <taxon>Bacillati</taxon>
        <taxon>Bacillota</taxon>
        <taxon>Clostridia</taxon>
        <taxon>Lachnospirales</taxon>
        <taxon>Lachnospiraceae</taxon>
        <taxon>Agathobacter</taxon>
    </lineage>
</organism>
<dbReference type="EMBL" id="QRUJ01000025">
    <property type="protein sequence ID" value="RGR52221.1"/>
    <property type="molecule type" value="Genomic_DNA"/>
</dbReference>
<evidence type="ECO:0008006" key="3">
    <source>
        <dbReference type="Google" id="ProtNLM"/>
    </source>
</evidence>
<dbReference type="Proteomes" id="UP000266066">
    <property type="component" value="Unassembled WGS sequence"/>
</dbReference>
<proteinExistence type="predicted"/>
<sequence>MTPNKAFKDVYCKFLTEQGYQWCSKLQRFVKVVNQELIYFIGLKKVPAWLKGNKGFTITAGIMSVYFSKRADWTHGCTEDKLFKWAFDYTGLQLQMFSPTYEYGMGFEYNEQNMIEVVEKSAEITKELVLPVFAEVTDLTSYVKYAKEYTINVLRMCDKFIDDSLVLILTNNHDDFMECLQKEKESEREFIKQCIEESYTTPRDRVYNNPELLKAALEEAEKCKKTNLEMLAKYKINI</sequence>
<protein>
    <recommendedName>
        <fullName evidence="3">DUF4304 domain-containing protein</fullName>
    </recommendedName>
</protein>
<comment type="caution">
    <text evidence="1">The sequence shown here is derived from an EMBL/GenBank/DDBJ whole genome shotgun (WGS) entry which is preliminary data.</text>
</comment>
<evidence type="ECO:0000313" key="1">
    <source>
        <dbReference type="EMBL" id="RGR52221.1"/>
    </source>
</evidence>
<gene>
    <name evidence="1" type="ORF">DWY38_15000</name>
</gene>
<accession>A0A395UUQ8</accession>
<evidence type="ECO:0000313" key="2">
    <source>
        <dbReference type="Proteomes" id="UP000266066"/>
    </source>
</evidence>
<reference evidence="1 2" key="1">
    <citation type="submission" date="2018-08" db="EMBL/GenBank/DDBJ databases">
        <title>A genome reference for cultivated species of the human gut microbiota.</title>
        <authorList>
            <person name="Zou Y."/>
            <person name="Xue W."/>
            <person name="Luo G."/>
        </authorList>
    </citation>
    <scope>NUCLEOTIDE SEQUENCE [LARGE SCALE GENOMIC DNA]</scope>
    <source>
        <strain evidence="1 2">AF25-15</strain>
    </source>
</reference>
<name>A0A395UUQ8_9FIRM</name>